<dbReference type="InterPro" id="IPR014721">
    <property type="entry name" value="Ribsml_uS5_D2-typ_fold_subgr"/>
</dbReference>
<protein>
    <recommendedName>
        <fullName evidence="1">Lon proteolytic domain-containing protein</fullName>
    </recommendedName>
</protein>
<dbReference type="OrthoDB" id="2356897at2"/>
<sequence length="266" mass="27603">MSETTPRPRMSRRRRLVLCATPVVLLLALVLLVPLPYSLAQPGETADVLGKQGGKPVISLSGAKAHKDDGKLLSVTIAATQPQATVRVGDVVQAWFARDRAVMPRDAVYPGGGDTRDAEKRIAAEMKDSQDKAVTAALRQLHRSPDDVKISLRLGDVGGPSAGLFFSLGIIDKLDGDGSGGSLTGGHTIAGTGTIDEKGAVGAVGGVPLKMQAARRDGARVFLLPAEQCGEAGEAPAGLRVVPVTSLSDALTALTHLRKGTTLPHC</sequence>
<reference evidence="2 3" key="1">
    <citation type="submission" date="2019-06" db="EMBL/GenBank/DDBJ databases">
        <title>Whole genome shotgun sequence of Streptomyces cacaoi subsp. cacaoi NBRC 12748.</title>
        <authorList>
            <person name="Hosoyama A."/>
            <person name="Uohara A."/>
            <person name="Ohji S."/>
            <person name="Ichikawa N."/>
        </authorList>
    </citation>
    <scope>NUCLEOTIDE SEQUENCE [LARGE SCALE GENOMIC DNA]</scope>
    <source>
        <strain evidence="2 3">NBRC 12748</strain>
    </source>
</reference>
<dbReference type="GO" id="GO:0004252">
    <property type="term" value="F:serine-type endopeptidase activity"/>
    <property type="evidence" value="ECO:0007669"/>
    <property type="project" value="InterPro"/>
</dbReference>
<gene>
    <name evidence="2" type="ORF">SCA03_54160</name>
</gene>
<proteinExistence type="predicted"/>
<dbReference type="GO" id="GO:0004176">
    <property type="term" value="F:ATP-dependent peptidase activity"/>
    <property type="evidence" value="ECO:0007669"/>
    <property type="project" value="InterPro"/>
</dbReference>
<evidence type="ECO:0000313" key="2">
    <source>
        <dbReference type="EMBL" id="GEB52865.1"/>
    </source>
</evidence>
<dbReference type="RefSeq" id="WP_030889471.1">
    <property type="nucleotide sequence ID" value="NZ_BJMM01000038.1"/>
</dbReference>
<name>A0A4Y3R5G7_STRCI</name>
<dbReference type="GO" id="GO:0006508">
    <property type="term" value="P:proteolysis"/>
    <property type="evidence" value="ECO:0007669"/>
    <property type="project" value="InterPro"/>
</dbReference>
<dbReference type="InterPro" id="IPR008269">
    <property type="entry name" value="Lon_proteolytic"/>
</dbReference>
<dbReference type="Gene3D" id="3.30.230.10">
    <property type="match status" value="1"/>
</dbReference>
<dbReference type="InterPro" id="IPR020568">
    <property type="entry name" value="Ribosomal_Su5_D2-typ_SF"/>
</dbReference>
<feature type="domain" description="Lon proteolytic" evidence="1">
    <location>
        <begin position="158"/>
        <end position="240"/>
    </location>
</feature>
<evidence type="ECO:0000259" key="1">
    <source>
        <dbReference type="Pfam" id="PF05362"/>
    </source>
</evidence>
<dbReference type="AlphaFoldDB" id="A0A4Y3R5G7"/>
<organism evidence="2 3">
    <name type="scientific">Streptomyces cacaoi</name>
    <dbReference type="NCBI Taxonomy" id="1898"/>
    <lineage>
        <taxon>Bacteria</taxon>
        <taxon>Bacillati</taxon>
        <taxon>Actinomycetota</taxon>
        <taxon>Actinomycetes</taxon>
        <taxon>Kitasatosporales</taxon>
        <taxon>Streptomycetaceae</taxon>
        <taxon>Streptomyces</taxon>
    </lineage>
</organism>
<accession>A0A4Y3R5G7</accession>
<evidence type="ECO:0000313" key="3">
    <source>
        <dbReference type="Proteomes" id="UP000319210"/>
    </source>
</evidence>
<dbReference type="Proteomes" id="UP000319210">
    <property type="component" value="Unassembled WGS sequence"/>
</dbReference>
<keyword evidence="3" id="KW-1185">Reference proteome</keyword>
<dbReference type="Pfam" id="PF05362">
    <property type="entry name" value="Lon_C"/>
    <property type="match status" value="1"/>
</dbReference>
<comment type="caution">
    <text evidence="2">The sequence shown here is derived from an EMBL/GenBank/DDBJ whole genome shotgun (WGS) entry which is preliminary data.</text>
</comment>
<dbReference type="SUPFAM" id="SSF54211">
    <property type="entry name" value="Ribosomal protein S5 domain 2-like"/>
    <property type="match status" value="1"/>
</dbReference>
<dbReference type="EMBL" id="BJMM01000038">
    <property type="protein sequence ID" value="GEB52865.1"/>
    <property type="molecule type" value="Genomic_DNA"/>
</dbReference>